<sequence>MSIADLSCRLLLALRSHLLTWLMRGYTLADRLVGMSRWRLARQLFVATLMIVTLSVLLSGSLLFQVERARQLSEQQQFFHEMLNLIAAMSREAVQRGDHATLTRLLAEVGTRDTNLLRLTLHDSATGSTLAAWQRLTPLTGHPHPLELHRTITDPALTVALVWDSGPLQSGIARHTLWLLAVMTLLLLALAASLIWLVHAHVIRPINILRADLQGERAPRLALRLRACAPELRYLARTLDALLRLKGEIKRSEIRYRGLFENMISAGIVLSHQHVGFRIEAINEPCRQLPLLDLRERSVHWLHEVIAVRESPHVYTALQTVLAQGGSLHLDEFTLMRGGQTHWLDCHVFPLTAGEAMLMIRDVTDRKIARELRHAKEAAEQASALKSAFLASMSHEIRTPLNGVLSMVELLRSSPLTDRQLHWVEAIRSSGQLLLSTINDILDFSRIEAGRLQLEKVPFSIGEVIANLFNATLQRAYAKNLECVIHQDPELPDLLVGDPFRLQQILVNLVGNAIKFTHQGEIEIRITYSELPDARLKLCVSVRDTGIGIAPEQVEMMFQPFQQIRAGGWRVSEGTGLGLAICKRLLDAMDGELGVESAPGQGSLFYFEVPVGRAEPGQQASWLLPSAWRCPTLVWIKHDLVRATATHLLSILGFEAEQTGEVAVAMQWAQALAPEVDTCLLVLDEAWLLHDGPRLVAELQRRSARTQRRVLTLYVVNVFAHDQGELDRLITLRDTTHVLKPLHLSALFNALQDLFDASNQRAPIMRRSDDPSWEVLIQRLEAREHLSGARLLLAEDNLVNQQVATEALAMIGIATRVVVNGEEALQALNEEPFDGVLMDVQMPVMDGLEATALIRSQYAPSELPIIAMTASVFFKDRQRSLQVGMNDHIGKPINMRNLLETLLKWIRPAHPQPFHPPASEALSTRTEERLQLIEGELDWHTINLPGIKPRKGLSRLGGNGLLYFRLLMSFASLQQQGVVEMRAACEREDLAALRLQAHTLKGVAKTLGADALHQWAERVEQACEAGEREDLAVLVPPMLDELTRVLGGVQQFLEHWHLHPEPVADALVCAEVDPAVAGERYALVGTLLEHGDTRLRDVCAENRALLQVWFEVNGSHGVEFERFSQLIEQYRFEEARRIFREKTCAPGVVSA</sequence>
<comment type="catalytic activity">
    <reaction evidence="1">
        <text>ATP + protein L-histidine = ADP + protein N-phospho-L-histidine.</text>
        <dbReference type="EC" id="2.7.13.3"/>
    </reaction>
</comment>
<dbReference type="STRING" id="61595.SAMN05421644_11527"/>
<evidence type="ECO:0000256" key="17">
    <source>
        <dbReference type="PROSITE-ProRule" id="PRU00169"/>
    </source>
</evidence>
<keyword evidence="9 22" id="KW-0418">Kinase</keyword>
<dbReference type="PROSITE" id="PS50109">
    <property type="entry name" value="HIS_KIN"/>
    <property type="match status" value="1"/>
</dbReference>
<evidence type="ECO:0000256" key="16">
    <source>
        <dbReference type="PROSITE-ProRule" id="PRU00110"/>
    </source>
</evidence>
<dbReference type="InterPro" id="IPR004358">
    <property type="entry name" value="Sig_transdc_His_kin-like_C"/>
</dbReference>
<evidence type="ECO:0000256" key="4">
    <source>
        <dbReference type="ARBA" id="ARBA00022475"/>
    </source>
</evidence>
<dbReference type="GO" id="GO:0005886">
    <property type="term" value="C:plasma membrane"/>
    <property type="evidence" value="ECO:0007669"/>
    <property type="project" value="UniProtKB-SubCell"/>
</dbReference>
<dbReference type="CDD" id="cd16922">
    <property type="entry name" value="HATPase_EvgS-ArcB-TorS-like"/>
    <property type="match status" value="1"/>
</dbReference>
<feature type="domain" description="Histidine kinase" evidence="19">
    <location>
        <begin position="392"/>
        <end position="613"/>
    </location>
</feature>
<dbReference type="SUPFAM" id="SSF55874">
    <property type="entry name" value="ATPase domain of HSP90 chaperone/DNA topoisomerase II/histidine kinase"/>
    <property type="match status" value="1"/>
</dbReference>
<evidence type="ECO:0000256" key="2">
    <source>
        <dbReference type="ARBA" id="ARBA00004651"/>
    </source>
</evidence>
<dbReference type="PROSITE" id="PS50110">
    <property type="entry name" value="RESPONSE_REGULATORY"/>
    <property type="match status" value="1"/>
</dbReference>
<evidence type="ECO:0000256" key="14">
    <source>
        <dbReference type="ARBA" id="ARBA00064003"/>
    </source>
</evidence>
<dbReference type="GO" id="GO:0005524">
    <property type="term" value="F:ATP binding"/>
    <property type="evidence" value="ECO:0007669"/>
    <property type="project" value="UniProtKB-KW"/>
</dbReference>
<dbReference type="FunFam" id="1.10.287.130:FF:000002">
    <property type="entry name" value="Two-component osmosensing histidine kinase"/>
    <property type="match status" value="1"/>
</dbReference>
<dbReference type="Gene3D" id="3.30.565.10">
    <property type="entry name" value="Histidine kinase-like ATPase, C-terminal domain"/>
    <property type="match status" value="1"/>
</dbReference>
<keyword evidence="11 18" id="KW-1133">Transmembrane helix</keyword>
<keyword evidence="7 18" id="KW-0812">Transmembrane</keyword>
<evidence type="ECO:0000313" key="23">
    <source>
        <dbReference type="Proteomes" id="UP000198672"/>
    </source>
</evidence>
<dbReference type="InterPro" id="IPR003661">
    <property type="entry name" value="HisK_dim/P_dom"/>
</dbReference>
<dbReference type="SMART" id="SM00388">
    <property type="entry name" value="HisKA"/>
    <property type="match status" value="1"/>
</dbReference>
<dbReference type="InterPro" id="IPR035965">
    <property type="entry name" value="PAS-like_dom_sf"/>
</dbReference>
<evidence type="ECO:0000256" key="11">
    <source>
        <dbReference type="ARBA" id="ARBA00022989"/>
    </source>
</evidence>
<dbReference type="PRINTS" id="PR00344">
    <property type="entry name" value="BCTRLSENSOR"/>
</dbReference>
<evidence type="ECO:0000256" key="1">
    <source>
        <dbReference type="ARBA" id="ARBA00000085"/>
    </source>
</evidence>
<dbReference type="Proteomes" id="UP000198672">
    <property type="component" value="Unassembled WGS sequence"/>
</dbReference>
<dbReference type="SUPFAM" id="SSF47226">
    <property type="entry name" value="Histidine-containing phosphotransfer domain, HPT domain"/>
    <property type="match status" value="1"/>
</dbReference>
<accession>A0A1H3EXQ7</accession>
<dbReference type="InterPro" id="IPR005467">
    <property type="entry name" value="His_kinase_dom"/>
</dbReference>
<dbReference type="PANTHER" id="PTHR45339:SF1">
    <property type="entry name" value="HYBRID SIGNAL TRANSDUCTION HISTIDINE KINASE J"/>
    <property type="match status" value="1"/>
</dbReference>
<evidence type="ECO:0000256" key="5">
    <source>
        <dbReference type="ARBA" id="ARBA00022553"/>
    </source>
</evidence>
<dbReference type="Pfam" id="PF00512">
    <property type="entry name" value="HisKA"/>
    <property type="match status" value="1"/>
</dbReference>
<dbReference type="Gene3D" id="3.40.50.2300">
    <property type="match status" value="1"/>
</dbReference>
<dbReference type="Gene3D" id="3.30.450.20">
    <property type="entry name" value="PAS domain"/>
    <property type="match status" value="1"/>
</dbReference>
<dbReference type="SUPFAM" id="SSF47384">
    <property type="entry name" value="Homodimeric domain of signal transducing histidine kinase"/>
    <property type="match status" value="1"/>
</dbReference>
<dbReference type="CDD" id="cd00088">
    <property type="entry name" value="HPT"/>
    <property type="match status" value="1"/>
</dbReference>
<dbReference type="FunFam" id="3.30.565.10:FF:000010">
    <property type="entry name" value="Sensor histidine kinase RcsC"/>
    <property type="match status" value="1"/>
</dbReference>
<evidence type="ECO:0000256" key="6">
    <source>
        <dbReference type="ARBA" id="ARBA00022679"/>
    </source>
</evidence>
<dbReference type="CDD" id="cd00082">
    <property type="entry name" value="HisKA"/>
    <property type="match status" value="1"/>
</dbReference>
<evidence type="ECO:0000259" key="21">
    <source>
        <dbReference type="PROSITE" id="PS50894"/>
    </source>
</evidence>
<name>A0A1H3EXQ7_ALLWA</name>
<keyword evidence="13 18" id="KW-0472">Membrane</keyword>
<dbReference type="SUPFAM" id="SSF52172">
    <property type="entry name" value="CheY-like"/>
    <property type="match status" value="1"/>
</dbReference>
<evidence type="ECO:0000256" key="13">
    <source>
        <dbReference type="ARBA" id="ARBA00023136"/>
    </source>
</evidence>
<dbReference type="RefSeq" id="WP_091333219.1">
    <property type="nucleotide sequence ID" value="NZ_FNOW01000015.1"/>
</dbReference>
<keyword evidence="12" id="KW-0902">Two-component regulatory system</keyword>
<comment type="subunit">
    <text evidence="14">At low DSF concentrations, interacts with RpfF.</text>
</comment>
<dbReference type="CDD" id="cd17546">
    <property type="entry name" value="REC_hyHK_CKI1_RcsC-like"/>
    <property type="match status" value="1"/>
</dbReference>
<evidence type="ECO:0000256" key="9">
    <source>
        <dbReference type="ARBA" id="ARBA00022777"/>
    </source>
</evidence>
<evidence type="ECO:0000256" key="10">
    <source>
        <dbReference type="ARBA" id="ARBA00022840"/>
    </source>
</evidence>
<dbReference type="Gene3D" id="1.10.287.130">
    <property type="match status" value="1"/>
</dbReference>
<evidence type="ECO:0000256" key="12">
    <source>
        <dbReference type="ARBA" id="ARBA00023012"/>
    </source>
</evidence>
<dbReference type="Gene3D" id="1.20.120.160">
    <property type="entry name" value="HPT domain"/>
    <property type="match status" value="1"/>
</dbReference>
<dbReference type="PANTHER" id="PTHR45339">
    <property type="entry name" value="HYBRID SIGNAL TRANSDUCTION HISTIDINE KINASE J"/>
    <property type="match status" value="1"/>
</dbReference>
<evidence type="ECO:0000256" key="15">
    <source>
        <dbReference type="ARBA" id="ARBA00068150"/>
    </source>
</evidence>
<dbReference type="SUPFAM" id="SSF55785">
    <property type="entry name" value="PYP-like sensor domain (PAS domain)"/>
    <property type="match status" value="1"/>
</dbReference>
<evidence type="ECO:0000256" key="8">
    <source>
        <dbReference type="ARBA" id="ARBA00022741"/>
    </source>
</evidence>
<dbReference type="EC" id="2.7.13.3" evidence="3"/>
<proteinExistence type="predicted"/>
<evidence type="ECO:0000259" key="19">
    <source>
        <dbReference type="PROSITE" id="PS50109"/>
    </source>
</evidence>
<keyword evidence="8" id="KW-0547">Nucleotide-binding</keyword>
<dbReference type="AlphaFoldDB" id="A0A1H3EXQ7"/>
<dbReference type="SMART" id="SM00448">
    <property type="entry name" value="REC"/>
    <property type="match status" value="1"/>
</dbReference>
<feature type="domain" description="HPt" evidence="21">
    <location>
        <begin position="959"/>
        <end position="1056"/>
    </location>
</feature>
<dbReference type="OrthoDB" id="5563233at2"/>
<dbReference type="SMART" id="SM00387">
    <property type="entry name" value="HATPase_c"/>
    <property type="match status" value="1"/>
</dbReference>
<feature type="modified residue" description="Phosphohistidine" evidence="16">
    <location>
        <position position="998"/>
    </location>
</feature>
<protein>
    <recommendedName>
        <fullName evidence="15">Sensory/regulatory protein RpfC</fullName>
        <ecNumber evidence="3">2.7.13.3</ecNumber>
    </recommendedName>
</protein>
<dbReference type="Pfam" id="PF02518">
    <property type="entry name" value="HATPase_c"/>
    <property type="match status" value="1"/>
</dbReference>
<keyword evidence="10" id="KW-0067">ATP-binding</keyword>
<feature type="modified residue" description="4-aspartylphosphate" evidence="17">
    <location>
        <position position="839"/>
    </location>
</feature>
<evidence type="ECO:0000256" key="3">
    <source>
        <dbReference type="ARBA" id="ARBA00012438"/>
    </source>
</evidence>
<dbReference type="InterPro" id="IPR036641">
    <property type="entry name" value="HPT_dom_sf"/>
</dbReference>
<dbReference type="GO" id="GO:0000155">
    <property type="term" value="F:phosphorelay sensor kinase activity"/>
    <property type="evidence" value="ECO:0007669"/>
    <property type="project" value="InterPro"/>
</dbReference>
<keyword evidence="5 17" id="KW-0597">Phosphoprotein</keyword>
<feature type="transmembrane region" description="Helical" evidence="18">
    <location>
        <begin position="177"/>
        <end position="198"/>
    </location>
</feature>
<dbReference type="Pfam" id="PF01627">
    <property type="entry name" value="Hpt"/>
    <property type="match status" value="1"/>
</dbReference>
<keyword evidence="23" id="KW-1185">Reference proteome</keyword>
<reference evidence="23" key="1">
    <citation type="submission" date="2016-10" db="EMBL/GenBank/DDBJ databases">
        <authorList>
            <person name="Varghese N."/>
            <person name="Submissions S."/>
        </authorList>
    </citation>
    <scope>NUCLEOTIDE SEQUENCE [LARGE SCALE GENOMIC DNA]</scope>
    <source>
        <strain evidence="23">DSM 173</strain>
    </source>
</reference>
<feature type="transmembrane region" description="Helical" evidence="18">
    <location>
        <begin position="45"/>
        <end position="64"/>
    </location>
</feature>
<dbReference type="EMBL" id="FNOW01000015">
    <property type="protein sequence ID" value="SDX83511.1"/>
    <property type="molecule type" value="Genomic_DNA"/>
</dbReference>
<evidence type="ECO:0000256" key="7">
    <source>
        <dbReference type="ARBA" id="ARBA00022692"/>
    </source>
</evidence>
<dbReference type="SMART" id="SM00073">
    <property type="entry name" value="HPT"/>
    <property type="match status" value="1"/>
</dbReference>
<dbReference type="PROSITE" id="PS50894">
    <property type="entry name" value="HPT"/>
    <property type="match status" value="1"/>
</dbReference>
<dbReference type="InterPro" id="IPR008207">
    <property type="entry name" value="Sig_transdc_His_kin_Hpt_dom"/>
</dbReference>
<evidence type="ECO:0000256" key="18">
    <source>
        <dbReference type="SAM" id="Phobius"/>
    </source>
</evidence>
<gene>
    <name evidence="22" type="ORF">SAMN05421644_11527</name>
</gene>
<dbReference type="InterPro" id="IPR001789">
    <property type="entry name" value="Sig_transdc_resp-reg_receiver"/>
</dbReference>
<feature type="domain" description="Response regulatory" evidence="20">
    <location>
        <begin position="790"/>
        <end position="906"/>
    </location>
</feature>
<comment type="subcellular location">
    <subcellularLocation>
        <location evidence="2">Cell membrane</location>
        <topology evidence="2">Multi-pass membrane protein</topology>
    </subcellularLocation>
</comment>
<dbReference type="InterPro" id="IPR011006">
    <property type="entry name" value="CheY-like_superfamily"/>
</dbReference>
<keyword evidence="6" id="KW-0808">Transferase</keyword>
<dbReference type="InterPro" id="IPR036890">
    <property type="entry name" value="HATPase_C_sf"/>
</dbReference>
<dbReference type="InterPro" id="IPR036097">
    <property type="entry name" value="HisK_dim/P_sf"/>
</dbReference>
<keyword evidence="4" id="KW-1003">Cell membrane</keyword>
<evidence type="ECO:0000313" key="22">
    <source>
        <dbReference type="EMBL" id="SDX83511.1"/>
    </source>
</evidence>
<organism evidence="22 23">
    <name type="scientific">Allochromatium warmingii</name>
    <name type="common">Chromatium warmingii</name>
    <dbReference type="NCBI Taxonomy" id="61595"/>
    <lineage>
        <taxon>Bacteria</taxon>
        <taxon>Pseudomonadati</taxon>
        <taxon>Pseudomonadota</taxon>
        <taxon>Gammaproteobacteria</taxon>
        <taxon>Chromatiales</taxon>
        <taxon>Chromatiaceae</taxon>
        <taxon>Allochromatium</taxon>
    </lineage>
</organism>
<dbReference type="InterPro" id="IPR003594">
    <property type="entry name" value="HATPase_dom"/>
</dbReference>
<dbReference type="Pfam" id="PF00072">
    <property type="entry name" value="Response_reg"/>
    <property type="match status" value="1"/>
</dbReference>
<evidence type="ECO:0000259" key="20">
    <source>
        <dbReference type="PROSITE" id="PS50110"/>
    </source>
</evidence>